<dbReference type="Pfam" id="PF01061">
    <property type="entry name" value="ABC2_membrane"/>
    <property type="match status" value="1"/>
</dbReference>
<feature type="domain" description="ABC transmembrane type-2" evidence="6">
    <location>
        <begin position="43"/>
        <end position="270"/>
    </location>
</feature>
<evidence type="ECO:0000313" key="8">
    <source>
        <dbReference type="Proteomes" id="UP000023268"/>
    </source>
</evidence>
<dbReference type="InterPro" id="IPR013525">
    <property type="entry name" value="ABC2_TM"/>
</dbReference>
<evidence type="ECO:0000256" key="4">
    <source>
        <dbReference type="ARBA" id="ARBA00023136"/>
    </source>
</evidence>
<dbReference type="eggNOG" id="COG0842">
    <property type="taxonomic scope" value="Bacteria"/>
</dbReference>
<dbReference type="Proteomes" id="UP000023268">
    <property type="component" value="Unassembled WGS sequence"/>
</dbReference>
<dbReference type="PIRSF" id="PIRSF006648">
    <property type="entry name" value="DrrB"/>
    <property type="match status" value="1"/>
</dbReference>
<feature type="transmembrane region" description="Helical" evidence="5">
    <location>
        <begin position="48"/>
        <end position="68"/>
    </location>
</feature>
<evidence type="ECO:0000259" key="6">
    <source>
        <dbReference type="PROSITE" id="PS51012"/>
    </source>
</evidence>
<comment type="caution">
    <text evidence="7">The sequence shown here is derived from an EMBL/GenBank/DDBJ whole genome shotgun (WGS) entry which is preliminary data.</text>
</comment>
<comment type="similarity">
    <text evidence="5">Belongs to the ABC-2 integral membrane protein family.</text>
</comment>
<dbReference type="OrthoDB" id="8988363at2"/>
<dbReference type="RefSeq" id="WP_035609915.1">
    <property type="nucleotide sequence ID" value="NZ_JEMG01000001.1"/>
</dbReference>
<keyword evidence="2 5" id="KW-0812">Transmembrane</keyword>
<dbReference type="InterPro" id="IPR051784">
    <property type="entry name" value="Nod_factor_ABC_transporter"/>
</dbReference>
<keyword evidence="4 5" id="KW-0472">Membrane</keyword>
<dbReference type="InterPro" id="IPR047817">
    <property type="entry name" value="ABC2_TM_bact-type"/>
</dbReference>
<reference evidence="7 8" key="1">
    <citation type="submission" date="2014-02" db="EMBL/GenBank/DDBJ databases">
        <title>Draft Genome of Hylemonella gracilis isolated from the Niagara River.</title>
        <authorList>
            <person name="Pawlowski D.R."/>
            <person name="Koudelka G.B."/>
        </authorList>
    </citation>
    <scope>NUCLEOTIDE SEQUENCE [LARGE SCALE GENOMIC DNA]</scope>
    <source>
        <strain evidence="7 8">Niagara R</strain>
    </source>
</reference>
<dbReference type="EMBL" id="JEMG01000001">
    <property type="protein sequence ID" value="EYC52476.1"/>
    <property type="molecule type" value="Genomic_DNA"/>
</dbReference>
<protein>
    <recommendedName>
        <fullName evidence="5">Transport permease protein</fullName>
    </recommendedName>
</protein>
<comment type="subcellular location">
    <subcellularLocation>
        <location evidence="5">Cell inner membrane</location>
        <topology evidence="5">Multi-pass membrane protein</topology>
    </subcellularLocation>
    <subcellularLocation>
        <location evidence="1">Membrane</location>
        <topology evidence="1">Multi-pass membrane protein</topology>
    </subcellularLocation>
</comment>
<feature type="transmembrane region" description="Helical" evidence="5">
    <location>
        <begin position="188"/>
        <end position="207"/>
    </location>
</feature>
<feature type="transmembrane region" description="Helical" evidence="5">
    <location>
        <begin position="245"/>
        <end position="268"/>
    </location>
</feature>
<evidence type="ECO:0000256" key="5">
    <source>
        <dbReference type="RuleBase" id="RU361157"/>
    </source>
</evidence>
<evidence type="ECO:0000313" key="7">
    <source>
        <dbReference type="EMBL" id="EYC52476.1"/>
    </source>
</evidence>
<keyword evidence="5" id="KW-1003">Cell membrane</keyword>
<evidence type="ECO:0000256" key="1">
    <source>
        <dbReference type="ARBA" id="ARBA00004141"/>
    </source>
</evidence>
<dbReference type="GO" id="GO:0043190">
    <property type="term" value="C:ATP-binding cassette (ABC) transporter complex"/>
    <property type="evidence" value="ECO:0007669"/>
    <property type="project" value="InterPro"/>
</dbReference>
<feature type="transmembrane region" description="Helical" evidence="5">
    <location>
        <begin position="154"/>
        <end position="176"/>
    </location>
</feature>
<evidence type="ECO:0000256" key="2">
    <source>
        <dbReference type="ARBA" id="ARBA00022692"/>
    </source>
</evidence>
<organism evidence="7 8">
    <name type="scientific">Hylemonella gracilis str. Niagara R</name>
    <dbReference type="NCBI Taxonomy" id="1458275"/>
    <lineage>
        <taxon>Bacteria</taxon>
        <taxon>Pseudomonadati</taxon>
        <taxon>Pseudomonadota</taxon>
        <taxon>Betaproteobacteria</taxon>
        <taxon>Burkholderiales</taxon>
        <taxon>Comamonadaceae</taxon>
        <taxon>Hylemonella</taxon>
    </lineage>
</organism>
<name>A0A016XKW8_9BURK</name>
<evidence type="ECO:0000256" key="3">
    <source>
        <dbReference type="ARBA" id="ARBA00022989"/>
    </source>
</evidence>
<sequence>MSSDKISLHGVLSKDPRPARASASAAVLTLAWRAMLKIKHVPFQLFDVLVFPIMMTFMFTYLFGGALAGSTDAYLQWLIPGIVVQTLVFLTIYTGMGLCTDITKGLFERFRSLPIWQPSPIVGALFGDLSRYLLAALVVLTVGLILGFRPTGGVTGVVLALLLVLLFTSALSWFWIIIGMLVRTPEMVMTTSMLLLFPLTFVSNIFVNPTTMPSWMQTVVNLNPVTHLTNAARGLMHGNVVGGDVVWVLVASAVITAVAAPIAMRMYYRER</sequence>
<feature type="transmembrane region" description="Helical" evidence="5">
    <location>
        <begin position="121"/>
        <end position="148"/>
    </location>
</feature>
<dbReference type="PANTHER" id="PTHR43229">
    <property type="entry name" value="NODULATION PROTEIN J"/>
    <property type="match status" value="1"/>
</dbReference>
<dbReference type="GO" id="GO:0140359">
    <property type="term" value="F:ABC-type transporter activity"/>
    <property type="evidence" value="ECO:0007669"/>
    <property type="project" value="InterPro"/>
</dbReference>
<dbReference type="AlphaFoldDB" id="A0A016XKW8"/>
<dbReference type="PROSITE" id="PS51012">
    <property type="entry name" value="ABC_TM2"/>
    <property type="match status" value="1"/>
</dbReference>
<feature type="transmembrane region" description="Helical" evidence="5">
    <location>
        <begin position="74"/>
        <end position="100"/>
    </location>
</feature>
<keyword evidence="3 5" id="KW-1133">Transmembrane helix</keyword>
<dbReference type="InterPro" id="IPR000412">
    <property type="entry name" value="ABC_2_transport"/>
</dbReference>
<gene>
    <name evidence="7" type="ORF">AZ34_16365</name>
</gene>
<keyword evidence="5" id="KW-0813">Transport</keyword>
<proteinExistence type="inferred from homology"/>
<dbReference type="PANTHER" id="PTHR43229:SF2">
    <property type="entry name" value="NODULATION PROTEIN J"/>
    <property type="match status" value="1"/>
</dbReference>
<dbReference type="STRING" id="1458275.AZ34_16365"/>
<accession>A0A016XKW8</accession>